<sequence length="447" mass="47641">MFLSSVLEFNPDALLIADRADAERAAGTIRGPLHASARKGAVLIGKGTLDEWASMRSSSKSSGYAARGGQSRNAYNLSTAPGGSSSGPAQAVAANMVAISYGTETDGSVIGPARRASVVGFKPTVGLTSRAGVLPESVHQDTVGSFGRTFKDAIYALEAIAGIDPRDNYTMIQEGPQDGNYVQYMADKGALKGAVFGLPWNSVWNQTANIGDMVQLLAVVDKLKAAGATIINGTEFPRYKEVLSPSGWSWSTGPSPLLTVDYRVDVDFYNNIRDYLAELENTNIRSIEDIIAYNYEYNSIEGGIPGTLAGFKSGQDGFLSSAATKGEMNSSYWENEAYLNTISREEGIDAALSYTSDNGTTIKIDALLVPSAGGATNMPAIAGYPMVTMPVGHNAHSVPVGISLIGTAWSEPTLIKYGSAIDDLIRGRETPRFIEWWARNIPVDYSK</sequence>
<feature type="domain" description="Amidase" evidence="1">
    <location>
        <begin position="38"/>
        <end position="256"/>
    </location>
</feature>
<evidence type="ECO:0000313" key="3">
    <source>
        <dbReference type="Proteomes" id="UP000838763"/>
    </source>
</evidence>
<dbReference type="SUPFAM" id="SSF75304">
    <property type="entry name" value="Amidase signature (AS) enzymes"/>
    <property type="match status" value="1"/>
</dbReference>
<dbReference type="PANTHER" id="PTHR42678:SF37">
    <property type="entry name" value="AMIDASE C869.01-RELATED"/>
    <property type="match status" value="1"/>
</dbReference>
<dbReference type="OrthoDB" id="566138at2759"/>
<evidence type="ECO:0000313" key="2">
    <source>
        <dbReference type="EMBL" id="CAI4212090.1"/>
    </source>
</evidence>
<dbReference type="InterPro" id="IPR036928">
    <property type="entry name" value="AS_sf"/>
</dbReference>
<dbReference type="AlphaFoldDB" id="A0A9P1GWN7"/>
<dbReference type="InterPro" id="IPR023631">
    <property type="entry name" value="Amidase_dom"/>
</dbReference>
<organism evidence="2 3">
    <name type="scientific">Parascedosporium putredinis</name>
    <dbReference type="NCBI Taxonomy" id="1442378"/>
    <lineage>
        <taxon>Eukaryota</taxon>
        <taxon>Fungi</taxon>
        <taxon>Dikarya</taxon>
        <taxon>Ascomycota</taxon>
        <taxon>Pezizomycotina</taxon>
        <taxon>Sordariomycetes</taxon>
        <taxon>Hypocreomycetidae</taxon>
        <taxon>Microascales</taxon>
        <taxon>Microascaceae</taxon>
        <taxon>Parascedosporium</taxon>
    </lineage>
</organism>
<evidence type="ECO:0000259" key="1">
    <source>
        <dbReference type="Pfam" id="PF01425"/>
    </source>
</evidence>
<gene>
    <name evidence="2" type="ORF">PPNO1_LOCUS1860</name>
</gene>
<proteinExistence type="predicted"/>
<dbReference type="EMBL" id="CALLCH030000003">
    <property type="protein sequence ID" value="CAI4212090.1"/>
    <property type="molecule type" value="Genomic_DNA"/>
</dbReference>
<dbReference type="PANTHER" id="PTHR42678">
    <property type="entry name" value="AMIDASE"/>
    <property type="match status" value="1"/>
</dbReference>
<dbReference type="Proteomes" id="UP000838763">
    <property type="component" value="Unassembled WGS sequence"/>
</dbReference>
<protein>
    <recommendedName>
        <fullName evidence="1">Amidase domain-containing protein</fullName>
    </recommendedName>
</protein>
<accession>A0A9P1GWN7</accession>
<dbReference type="Gene3D" id="3.90.1300.10">
    <property type="entry name" value="Amidase signature (AS) domain"/>
    <property type="match status" value="1"/>
</dbReference>
<keyword evidence="3" id="KW-1185">Reference proteome</keyword>
<name>A0A9P1GWN7_9PEZI</name>
<comment type="caution">
    <text evidence="2">The sequence shown here is derived from an EMBL/GenBank/DDBJ whole genome shotgun (WGS) entry which is preliminary data.</text>
</comment>
<reference evidence="2" key="1">
    <citation type="submission" date="2022-11" db="EMBL/GenBank/DDBJ databases">
        <authorList>
            <person name="Scott C."/>
            <person name="Bruce N."/>
        </authorList>
    </citation>
    <scope>NUCLEOTIDE SEQUENCE</scope>
</reference>
<dbReference type="Pfam" id="PF01425">
    <property type="entry name" value="Amidase"/>
    <property type="match status" value="1"/>
</dbReference>